<evidence type="ECO:0000313" key="3">
    <source>
        <dbReference type="Proteomes" id="UP000503399"/>
    </source>
</evidence>
<dbReference type="EMBL" id="LR778114">
    <property type="protein sequence ID" value="CAB1129012.1"/>
    <property type="molecule type" value="Genomic_DNA"/>
</dbReference>
<dbReference type="Proteomes" id="UP000503399">
    <property type="component" value="Chromosome"/>
</dbReference>
<organism evidence="2 3">
    <name type="scientific">Candidatus Hydrogenisulfobacillus filiaventi</name>
    <dbReference type="NCBI Taxonomy" id="2707344"/>
    <lineage>
        <taxon>Bacteria</taxon>
        <taxon>Bacillati</taxon>
        <taxon>Bacillota</taxon>
        <taxon>Clostridia</taxon>
        <taxon>Eubacteriales</taxon>
        <taxon>Clostridiales Family XVII. Incertae Sedis</taxon>
        <taxon>Candidatus Hydrogenisulfobacillus</taxon>
    </lineage>
</organism>
<protein>
    <submittedName>
        <fullName evidence="2">Uncharacterized protein</fullName>
    </submittedName>
</protein>
<sequence length="69" mass="7231">MSAIPPERSPGGRICAAWPGQAAALAGLWGLAAMGRLAGWWHFTWAAWTGAGVTLALSAALAWGLCRRR</sequence>
<keyword evidence="3" id="KW-1185">Reference proteome</keyword>
<dbReference type="AlphaFoldDB" id="A0A6F8ZH80"/>
<feature type="transmembrane region" description="Helical" evidence="1">
    <location>
        <begin position="45"/>
        <end position="66"/>
    </location>
</feature>
<evidence type="ECO:0000313" key="2">
    <source>
        <dbReference type="EMBL" id="CAB1129012.1"/>
    </source>
</evidence>
<keyword evidence="1" id="KW-0472">Membrane</keyword>
<proteinExistence type="predicted"/>
<name>A0A6F8ZH80_9FIRM</name>
<evidence type="ECO:0000256" key="1">
    <source>
        <dbReference type="SAM" id="Phobius"/>
    </source>
</evidence>
<keyword evidence="1" id="KW-1133">Transmembrane helix</keyword>
<keyword evidence="1" id="KW-0812">Transmembrane</keyword>
<dbReference type="KEGG" id="hfv:R50_1506"/>
<reference evidence="2 3" key="1">
    <citation type="submission" date="2020-02" db="EMBL/GenBank/DDBJ databases">
        <authorList>
            <person name="Hogendoorn C."/>
        </authorList>
    </citation>
    <scope>NUCLEOTIDE SEQUENCE [LARGE SCALE GENOMIC DNA]</scope>
    <source>
        <strain evidence="2">R501</strain>
    </source>
</reference>
<accession>A0A6F8ZH80</accession>
<feature type="transmembrane region" description="Helical" evidence="1">
    <location>
        <begin position="12"/>
        <end position="33"/>
    </location>
</feature>
<gene>
    <name evidence="2" type="ORF">R50_1506</name>
</gene>